<dbReference type="Pfam" id="PF10517">
    <property type="entry name" value="DM13"/>
    <property type="match status" value="1"/>
</dbReference>
<dbReference type="STRING" id="1802661.A2649_00245"/>
<dbReference type="EMBL" id="MGJB01000012">
    <property type="protein sequence ID" value="OGM98615.1"/>
    <property type="molecule type" value="Genomic_DNA"/>
</dbReference>
<protein>
    <recommendedName>
        <fullName evidence="1">DM13 domain-containing protein</fullName>
    </recommendedName>
</protein>
<comment type="caution">
    <text evidence="2">The sequence shown here is derived from an EMBL/GenBank/DDBJ whole genome shotgun (WGS) entry which is preliminary data.</text>
</comment>
<evidence type="ECO:0000313" key="3">
    <source>
        <dbReference type="Proteomes" id="UP000176893"/>
    </source>
</evidence>
<dbReference type="Proteomes" id="UP000176893">
    <property type="component" value="Unassembled WGS sequence"/>
</dbReference>
<accession>A0A1F8EF47</accession>
<name>A0A1F8EF47_9BACT</name>
<dbReference type="AlphaFoldDB" id="A0A1F8EF47"/>
<feature type="domain" description="DM13" evidence="1">
    <location>
        <begin position="1"/>
        <end position="76"/>
    </location>
</feature>
<sequence length="76" mass="8598">MESFFEDNFKVTNGPDLFVYFGKDGKYSSEARIGALKGNIGGQNYEVSESINPEEYNEVWVWCRAFSVPFSSAVLK</sequence>
<dbReference type="InterPro" id="IPR019545">
    <property type="entry name" value="DM13_domain"/>
</dbReference>
<evidence type="ECO:0000259" key="1">
    <source>
        <dbReference type="PROSITE" id="PS51549"/>
    </source>
</evidence>
<reference evidence="2 3" key="1">
    <citation type="journal article" date="2016" name="Nat. Commun.">
        <title>Thousands of microbial genomes shed light on interconnected biogeochemical processes in an aquifer system.</title>
        <authorList>
            <person name="Anantharaman K."/>
            <person name="Brown C.T."/>
            <person name="Hug L.A."/>
            <person name="Sharon I."/>
            <person name="Castelle C.J."/>
            <person name="Probst A.J."/>
            <person name="Thomas B.C."/>
            <person name="Singh A."/>
            <person name="Wilkins M.J."/>
            <person name="Karaoz U."/>
            <person name="Brodie E.L."/>
            <person name="Williams K.H."/>
            <person name="Hubbard S.S."/>
            <person name="Banfield J.F."/>
        </authorList>
    </citation>
    <scope>NUCLEOTIDE SEQUENCE [LARGE SCALE GENOMIC DNA]</scope>
</reference>
<organism evidence="2 3">
    <name type="scientific">Candidatus Yanofskybacteria bacterium RIFCSPHIGHO2_01_FULL_41_26</name>
    <dbReference type="NCBI Taxonomy" id="1802661"/>
    <lineage>
        <taxon>Bacteria</taxon>
        <taxon>Candidatus Yanofskyibacteriota</taxon>
    </lineage>
</organism>
<proteinExistence type="predicted"/>
<evidence type="ECO:0000313" key="2">
    <source>
        <dbReference type="EMBL" id="OGM98615.1"/>
    </source>
</evidence>
<gene>
    <name evidence="2" type="ORF">A2649_00245</name>
</gene>
<dbReference type="PROSITE" id="PS51549">
    <property type="entry name" value="DM13"/>
    <property type="match status" value="1"/>
</dbReference>